<dbReference type="InterPro" id="IPR052931">
    <property type="entry name" value="Prophage_regulatory_activator"/>
</dbReference>
<comment type="caution">
    <text evidence="1">The sequence shown here is derived from an EMBL/GenBank/DDBJ whole genome shotgun (WGS) entry which is preliminary data.</text>
</comment>
<dbReference type="Proteomes" id="UP000021816">
    <property type="component" value="Unassembled WGS sequence"/>
</dbReference>
<dbReference type="Gene3D" id="1.10.238.160">
    <property type="match status" value="1"/>
</dbReference>
<name>A0A011Q1G7_9PROT</name>
<proteinExistence type="predicted"/>
<dbReference type="AlphaFoldDB" id="A0A011Q1G7"/>
<dbReference type="InterPro" id="IPR010260">
    <property type="entry name" value="AlpA"/>
</dbReference>
<dbReference type="STRING" id="1454003.AW10_00219"/>
<protein>
    <submittedName>
        <fullName evidence="1">Putative transcriptional regulator</fullName>
    </submittedName>
</protein>
<gene>
    <name evidence="1" type="ORF">AW10_00219</name>
</gene>
<sequence length="74" mass="8406">MNQRLVRLPQVKAMVGLGRSSIYEKIKRGEFPKQIKLGRSSGWLEAEIQAGISEQFQARRPEPLGSLECHRASR</sequence>
<dbReference type="EMBL" id="JEMX01000007">
    <property type="protein sequence ID" value="EXI82985.1"/>
    <property type="molecule type" value="Genomic_DNA"/>
</dbReference>
<dbReference type="PANTHER" id="PTHR36154:SF1">
    <property type="entry name" value="DNA-BINDING TRANSCRIPTIONAL ACTIVATOR ALPA"/>
    <property type="match status" value="1"/>
</dbReference>
<dbReference type="PANTHER" id="PTHR36154">
    <property type="entry name" value="DNA-BINDING TRANSCRIPTIONAL ACTIVATOR ALPA"/>
    <property type="match status" value="1"/>
</dbReference>
<accession>A0A011Q1G7</accession>
<organism evidence="1 2">
    <name type="scientific">Candidatus Accumulibacter appositus</name>
    <dbReference type="NCBI Taxonomy" id="1454003"/>
    <lineage>
        <taxon>Bacteria</taxon>
        <taxon>Pseudomonadati</taxon>
        <taxon>Pseudomonadota</taxon>
        <taxon>Betaproteobacteria</taxon>
        <taxon>Candidatus Accumulibacter</taxon>
    </lineage>
</organism>
<reference evidence="1 2" key="1">
    <citation type="submission" date="2014-02" db="EMBL/GenBank/DDBJ databases">
        <title>Expanding our view of genomic diversity in Candidatus Accumulibacter clades.</title>
        <authorList>
            <person name="Skennerton C.T."/>
            <person name="Barr J.J."/>
            <person name="Slater F.R."/>
            <person name="Bond P.L."/>
            <person name="Tyson G.W."/>
        </authorList>
    </citation>
    <scope>NUCLEOTIDE SEQUENCE [LARGE SCALE GENOMIC DNA]</scope>
    <source>
        <strain evidence="2">BA-92</strain>
    </source>
</reference>
<dbReference type="Pfam" id="PF05930">
    <property type="entry name" value="Phage_AlpA"/>
    <property type="match status" value="1"/>
</dbReference>
<evidence type="ECO:0000313" key="1">
    <source>
        <dbReference type="EMBL" id="EXI82985.1"/>
    </source>
</evidence>
<evidence type="ECO:0000313" key="2">
    <source>
        <dbReference type="Proteomes" id="UP000021816"/>
    </source>
</evidence>